<evidence type="ECO:0000256" key="1">
    <source>
        <dbReference type="ARBA" id="ARBA00004571"/>
    </source>
</evidence>
<evidence type="ECO:0000313" key="10">
    <source>
        <dbReference type="EMBL" id="SDL89934.1"/>
    </source>
</evidence>
<dbReference type="SUPFAM" id="SSF56935">
    <property type="entry name" value="Porins"/>
    <property type="match status" value="1"/>
</dbReference>
<dbReference type="AlphaFoldDB" id="A0A1G9NU89"/>
<gene>
    <name evidence="10" type="ORF">SAMN05421820_102441</name>
</gene>
<protein>
    <submittedName>
        <fullName evidence="10">TonB-linked outer membrane protein, SusC/RagA family</fullName>
    </submittedName>
</protein>
<keyword evidence="11" id="KW-1185">Reference proteome</keyword>
<accession>A0A1G9NU89</accession>
<dbReference type="Pfam" id="PF07715">
    <property type="entry name" value="Plug"/>
    <property type="match status" value="1"/>
</dbReference>
<dbReference type="Gene3D" id="2.60.40.1120">
    <property type="entry name" value="Carboxypeptidase-like, regulatory domain"/>
    <property type="match status" value="1"/>
</dbReference>
<dbReference type="Gene3D" id="2.170.130.10">
    <property type="entry name" value="TonB-dependent receptor, plug domain"/>
    <property type="match status" value="1"/>
</dbReference>
<dbReference type="Gene3D" id="3.55.50.30">
    <property type="match status" value="1"/>
</dbReference>
<reference evidence="11" key="1">
    <citation type="submission" date="2016-10" db="EMBL/GenBank/DDBJ databases">
        <authorList>
            <person name="Varghese N."/>
            <person name="Submissions S."/>
        </authorList>
    </citation>
    <scope>NUCLEOTIDE SEQUENCE [LARGE SCALE GENOMIC DNA]</scope>
    <source>
        <strain evidence="11">DSM 19110</strain>
    </source>
</reference>
<evidence type="ECO:0000256" key="2">
    <source>
        <dbReference type="ARBA" id="ARBA00022448"/>
    </source>
</evidence>
<evidence type="ECO:0000259" key="9">
    <source>
        <dbReference type="Pfam" id="PF07715"/>
    </source>
</evidence>
<dbReference type="Pfam" id="PF07660">
    <property type="entry name" value="STN"/>
    <property type="match status" value="1"/>
</dbReference>
<dbReference type="InterPro" id="IPR008969">
    <property type="entry name" value="CarboxyPept-like_regulatory"/>
</dbReference>
<dbReference type="Gene3D" id="2.40.170.20">
    <property type="entry name" value="TonB-dependent receptor, beta-barrel domain"/>
    <property type="match status" value="1"/>
</dbReference>
<dbReference type="SUPFAM" id="SSF49464">
    <property type="entry name" value="Carboxypeptidase regulatory domain-like"/>
    <property type="match status" value="1"/>
</dbReference>
<feature type="domain" description="Secretin/TonB short N-terminal" evidence="8">
    <location>
        <begin position="87"/>
        <end position="136"/>
    </location>
</feature>
<comment type="subcellular location">
    <subcellularLocation>
        <location evidence="1 7">Cell outer membrane</location>
        <topology evidence="1 7">Multi-pass membrane protein</topology>
    </subcellularLocation>
</comment>
<dbReference type="InterPro" id="IPR036942">
    <property type="entry name" value="Beta-barrel_TonB_sf"/>
</dbReference>
<keyword evidence="2 7" id="KW-0813">Transport</keyword>
<keyword evidence="6 7" id="KW-0998">Cell outer membrane</keyword>
<keyword evidence="4 7" id="KW-0812">Transmembrane</keyword>
<dbReference type="GO" id="GO:0009279">
    <property type="term" value="C:cell outer membrane"/>
    <property type="evidence" value="ECO:0007669"/>
    <property type="project" value="UniProtKB-SubCell"/>
</dbReference>
<evidence type="ECO:0000256" key="4">
    <source>
        <dbReference type="ARBA" id="ARBA00022692"/>
    </source>
</evidence>
<dbReference type="InterPro" id="IPR012910">
    <property type="entry name" value="Plug_dom"/>
</dbReference>
<evidence type="ECO:0000256" key="7">
    <source>
        <dbReference type="PROSITE-ProRule" id="PRU01360"/>
    </source>
</evidence>
<sequence>MKFYALFKRGYFACVAQTILCIMDAVIQLARNTDQRKLIMRINLTVILLTSCLLQVSASSYAQKINLTKTNVSLTEVFKEIRKQSGYDFIYATPQLKLARKVDVFARNASLNEVLEKCFANQPFTYEVQNKTIVIRERNDFTAVKIIRGKVVDNVDGKPLPGVTVLIKGTKNAVQTDEKGLFTLNVPDGAQTLVVRFIGYKTQEIPLANFLLFNIRLVEDQQSLNDVVVMGVFERPVENFTGAARTIEGQELKRVNSNSIFSAIAALDPALRLVPNNVMGGNINQLPEIQLRGANSLPNLTGEFADNPNAPLFILDGFQVGSQRIFDLDMNMIKSVTILKDASATAIYGSRGANGVLVITTITPKAGKIQVTVNNDFRLTTPDLSVYNLLNASEKLDFEKRVGFYTATQSNQQFTLDEIYNSRARAIASGVNTDWLSFPVQTGTSNRTSVYVEGGDEFIRYGLQMTGDLQKGVMKGQNRNNYSGQFDLSYNVKKLRFRNSIRLFQNTSNESPYGAFSQYALMNPYWKPFDENGNPIKIMESNSIGTFSNPLYDASLNTINKSQYFGLSNNLQIRWNIMPALYMESAFSLNKQTGSSDRFFPAQHSQFNNEKDLKRKGSYDVGNNNSLGFENLTTFNYNKSIGKHLIYSTLGLNIASTSSNFYNISTVGFPFDQLDNLLFASQYKPDARPTGDESTVRRLGLLLNANYAYDNRYLADVSVRRDGSSQFGANKRYGTFWSAGMGWNVHNERFFKGNPNVNRLKLRASYGSSGSLNIPAYRAQTRYTFGVENVYDGDLGASIMSLGNTELGWQDVRTLNLGLDVTLFKERLDMRFEHYRSLTHNTITNVSLAPSNGFADYSENLGKIQNTGYELFARYKIIDNKQKGLIWSVNVAAVTNKNILKELSNKLKASNTKANASSLQKTPNLILEEGQAINTLFVVRSLGVDPITGAEVLLKKDGTTTFTWAAADKVAVGVTDPKWNGTFGSNLNYRGLEVSLIFSYRFGGQIYNQTLVDKVQGADTRFNVDRRAYDLGWTKAGDESMFTKFGTNPVSTRLSSRFVQDDNSLNLNSAAIGYNFQKHAFVKKMGLSNLSFTASTNDLFTLSSVQLERGTNNPFSRTYSLSVRAGF</sequence>
<proteinExistence type="inferred from homology"/>
<keyword evidence="3 7" id="KW-1134">Transmembrane beta strand</keyword>
<evidence type="ECO:0000256" key="3">
    <source>
        <dbReference type="ARBA" id="ARBA00022452"/>
    </source>
</evidence>
<dbReference type="OrthoDB" id="1094723at2"/>
<evidence type="ECO:0000256" key="6">
    <source>
        <dbReference type="ARBA" id="ARBA00023237"/>
    </source>
</evidence>
<name>A0A1G9NU89_9SPHI</name>
<dbReference type="Pfam" id="PF13715">
    <property type="entry name" value="CarbopepD_reg_2"/>
    <property type="match status" value="1"/>
</dbReference>
<feature type="domain" description="TonB-dependent receptor plug" evidence="9">
    <location>
        <begin position="238"/>
        <end position="356"/>
    </location>
</feature>
<comment type="similarity">
    <text evidence="7">Belongs to the TonB-dependent receptor family.</text>
</comment>
<dbReference type="InterPro" id="IPR023996">
    <property type="entry name" value="TonB-dep_OMP_SusC/RagA"/>
</dbReference>
<dbReference type="InterPro" id="IPR039426">
    <property type="entry name" value="TonB-dep_rcpt-like"/>
</dbReference>
<dbReference type="EMBL" id="FNGY01000002">
    <property type="protein sequence ID" value="SDL89934.1"/>
    <property type="molecule type" value="Genomic_DNA"/>
</dbReference>
<evidence type="ECO:0000313" key="11">
    <source>
        <dbReference type="Proteomes" id="UP000183200"/>
    </source>
</evidence>
<dbReference type="InterPro" id="IPR011662">
    <property type="entry name" value="Secretin/TonB_short_N"/>
</dbReference>
<evidence type="ECO:0000256" key="5">
    <source>
        <dbReference type="ARBA" id="ARBA00023136"/>
    </source>
</evidence>
<organism evidence="10 11">
    <name type="scientific">Pedobacter steynii</name>
    <dbReference type="NCBI Taxonomy" id="430522"/>
    <lineage>
        <taxon>Bacteria</taxon>
        <taxon>Pseudomonadati</taxon>
        <taxon>Bacteroidota</taxon>
        <taxon>Sphingobacteriia</taxon>
        <taxon>Sphingobacteriales</taxon>
        <taxon>Sphingobacteriaceae</taxon>
        <taxon>Pedobacter</taxon>
    </lineage>
</organism>
<evidence type="ECO:0000259" key="8">
    <source>
        <dbReference type="Pfam" id="PF07660"/>
    </source>
</evidence>
<dbReference type="Proteomes" id="UP000183200">
    <property type="component" value="Unassembled WGS sequence"/>
</dbReference>
<dbReference type="NCBIfam" id="TIGR04057">
    <property type="entry name" value="SusC_RagA_signa"/>
    <property type="match status" value="1"/>
</dbReference>
<dbReference type="InterPro" id="IPR023997">
    <property type="entry name" value="TonB-dep_OMP_SusC/RagA_CS"/>
</dbReference>
<dbReference type="InterPro" id="IPR037066">
    <property type="entry name" value="Plug_dom_sf"/>
</dbReference>
<keyword evidence="5 7" id="KW-0472">Membrane</keyword>
<dbReference type="NCBIfam" id="TIGR04056">
    <property type="entry name" value="OMP_RagA_SusC"/>
    <property type="match status" value="1"/>
</dbReference>
<dbReference type="PROSITE" id="PS52016">
    <property type="entry name" value="TONB_DEPENDENT_REC_3"/>
    <property type="match status" value="1"/>
</dbReference>